<sequence>MQMSTCFGRGVRLQQAPASSPQQVPPTPPAASPAVAVGPSRLSHHHHHHHHPACLVAKGEAHQRTSIVAAASASANDEPSAVRKYGSNSTQRRESRASDGDRRGGRGGRGRGSGGHRRANNGDVDFGKWEEGRRERRADGDGGGRGRGRGGGERSRGPYRPRESNAPPSYDRVSPRATLNRHLKDVESCQQLAQLLRNQPPEALTAVNVATAWVRLGSLQSRSNGARGRGPTSAADGGGGGGGGDAAGDVGEGTASPGTAVVRQLLDPTAAVAVEMDLRQIANTFWGMAKVGDGILKSCRPSRDGDRAQQSNSGDSNSNSSSSSPEQAIRLLQQRAVELLQLLAPSQQQQQPGGGGGGGGGAQRLDIRDATQLWYGMAGLPYSWSDDLEEALEEATIQAMEAAVLTAAEGAADAAASCRDRDGGSRNGGGSGGHSSGWVESPTAVAQIVFRMAAVCGGRMGASHKARLAAVVDAMSYNGGDDDDDVAAASLPLDNPDCLLVGAQLLRLDLPPAAVRRLHDMALTLPPAVAARTGRTAMARALRSAVGLGLQPSAGEARRWESRLLGELGGQTWTGEELSWTMLALSYVKSYLPDAEAREELLGALRRLVRQLRANDATRVQQAMDVWGLRLPEREAALLRQKASGAGWSEPREERGGGGGGRGGGGGGGGGGRGGGGGGGGSAFRSWGFAR</sequence>
<protein>
    <submittedName>
        <fullName evidence="2">Uncharacterized protein</fullName>
    </submittedName>
</protein>
<dbReference type="Proteomes" id="UP001165080">
    <property type="component" value="Unassembled WGS sequence"/>
</dbReference>
<name>A0A9W6BKI1_9CHLO</name>
<feature type="region of interest" description="Disordered" evidence="1">
    <location>
        <begin position="221"/>
        <end position="255"/>
    </location>
</feature>
<feature type="region of interest" description="Disordered" evidence="1">
    <location>
        <begin position="1"/>
        <end position="52"/>
    </location>
</feature>
<dbReference type="AlphaFoldDB" id="A0A9W6BKI1"/>
<feature type="compositionally biased region" description="Low complexity" evidence="1">
    <location>
        <begin position="311"/>
        <end position="324"/>
    </location>
</feature>
<feature type="region of interest" description="Disordered" evidence="1">
    <location>
        <begin position="416"/>
        <end position="438"/>
    </location>
</feature>
<feature type="compositionally biased region" description="Basic and acidic residues" evidence="1">
    <location>
        <begin position="125"/>
        <end position="163"/>
    </location>
</feature>
<feature type="compositionally biased region" description="Gly residues" evidence="1">
    <location>
        <begin position="657"/>
        <end position="682"/>
    </location>
</feature>
<organism evidence="2 4">
    <name type="scientific">Pleodorina starrii</name>
    <dbReference type="NCBI Taxonomy" id="330485"/>
    <lineage>
        <taxon>Eukaryota</taxon>
        <taxon>Viridiplantae</taxon>
        <taxon>Chlorophyta</taxon>
        <taxon>core chlorophytes</taxon>
        <taxon>Chlorophyceae</taxon>
        <taxon>CS clade</taxon>
        <taxon>Chlamydomonadales</taxon>
        <taxon>Volvocaceae</taxon>
        <taxon>Pleodorina</taxon>
    </lineage>
</organism>
<keyword evidence="4" id="KW-1185">Reference proteome</keyword>
<feature type="compositionally biased region" description="Basic residues" evidence="1">
    <location>
        <begin position="105"/>
        <end position="119"/>
    </location>
</feature>
<feature type="compositionally biased region" description="Basic and acidic residues" evidence="1">
    <location>
        <begin position="91"/>
        <end position="104"/>
    </location>
</feature>
<evidence type="ECO:0000313" key="2">
    <source>
        <dbReference type="EMBL" id="GLC53936.1"/>
    </source>
</evidence>
<proteinExistence type="predicted"/>
<gene>
    <name evidence="2" type="primary">PLESTB001305</name>
    <name evidence="3" type="synonym">PLESTB001488</name>
    <name evidence="2" type="ORF">PLESTB_000806100</name>
    <name evidence="3" type="ORF">PLESTB_000889500</name>
</gene>
<dbReference type="EMBL" id="BRXU01000011">
    <property type="protein sequence ID" value="GLC54631.1"/>
    <property type="molecule type" value="Genomic_DNA"/>
</dbReference>
<feature type="region of interest" description="Disordered" evidence="1">
    <location>
        <begin position="641"/>
        <end position="691"/>
    </location>
</feature>
<feature type="compositionally biased region" description="Gly residues" evidence="1">
    <location>
        <begin position="236"/>
        <end position="246"/>
    </location>
</feature>
<evidence type="ECO:0000313" key="3">
    <source>
        <dbReference type="EMBL" id="GLC54631.1"/>
    </source>
</evidence>
<accession>A0A9W6BKI1</accession>
<dbReference type="EMBL" id="BRXU01000009">
    <property type="protein sequence ID" value="GLC53936.1"/>
    <property type="molecule type" value="Genomic_DNA"/>
</dbReference>
<evidence type="ECO:0000313" key="4">
    <source>
        <dbReference type="Proteomes" id="UP001165080"/>
    </source>
</evidence>
<feature type="region of interest" description="Disordered" evidence="1">
    <location>
        <begin position="297"/>
        <end position="327"/>
    </location>
</feature>
<reference evidence="2 4" key="2">
    <citation type="journal article" date="2023" name="Commun. Biol.">
        <title>Reorganization of the ancestral sex-determining regions during the evolution of trioecy in Pleodorina starrii.</title>
        <authorList>
            <person name="Takahashi K."/>
            <person name="Suzuki S."/>
            <person name="Kawai-Toyooka H."/>
            <person name="Yamamoto K."/>
            <person name="Hamaji T."/>
            <person name="Ootsuki R."/>
            <person name="Yamaguchi H."/>
            <person name="Kawachi M."/>
            <person name="Higashiyama T."/>
            <person name="Nozaki H."/>
        </authorList>
    </citation>
    <scope>NUCLEOTIDE SEQUENCE [LARGE SCALE GENOMIC DNA]</scope>
    <source>
        <strain evidence="2 4">NIES-4479</strain>
    </source>
</reference>
<feature type="compositionally biased region" description="Basic residues" evidence="1">
    <location>
        <begin position="42"/>
        <end position="52"/>
    </location>
</feature>
<feature type="compositionally biased region" description="Gly residues" evidence="1">
    <location>
        <begin position="425"/>
        <end position="435"/>
    </location>
</feature>
<comment type="caution">
    <text evidence="2">The sequence shown here is derived from an EMBL/GenBank/DDBJ whole genome shotgun (WGS) entry which is preliminary data.</text>
</comment>
<evidence type="ECO:0000256" key="1">
    <source>
        <dbReference type="SAM" id="MobiDB-lite"/>
    </source>
</evidence>
<feature type="region of interest" description="Disordered" evidence="1">
    <location>
        <begin position="69"/>
        <end position="174"/>
    </location>
</feature>
<reference evidence="2" key="1">
    <citation type="submission" date="2022-08" db="EMBL/GenBank/DDBJ databases">
        <authorList>
            <person name="Takahashi K."/>
            <person name="Suzuki S."/>
            <person name="Kawachi M."/>
            <person name="Higashiyama T."/>
            <person name="Nozaki H."/>
        </authorList>
    </citation>
    <scope>NUCLEOTIDE SEQUENCE</scope>
    <source>
        <strain evidence="2">NIES-4479</strain>
    </source>
</reference>